<organism evidence="2 3">
    <name type="scientific">Candidatus Dojkabacteria bacterium</name>
    <dbReference type="NCBI Taxonomy" id="2099670"/>
    <lineage>
        <taxon>Bacteria</taxon>
        <taxon>Candidatus Dojkabacteria</taxon>
    </lineage>
</organism>
<evidence type="ECO:0000313" key="3">
    <source>
        <dbReference type="Proteomes" id="UP000781173"/>
    </source>
</evidence>
<feature type="transmembrane region" description="Helical" evidence="1">
    <location>
        <begin position="20"/>
        <end position="40"/>
    </location>
</feature>
<keyword evidence="1" id="KW-0812">Transmembrane</keyword>
<comment type="caution">
    <text evidence="2">The sequence shown here is derived from an EMBL/GenBank/DDBJ whole genome shotgun (WGS) entry which is preliminary data.</text>
</comment>
<dbReference type="Proteomes" id="UP000781173">
    <property type="component" value="Unassembled WGS sequence"/>
</dbReference>
<gene>
    <name evidence="2" type="ORF">H3C67_04520</name>
</gene>
<dbReference type="EMBL" id="JACFOF010000013">
    <property type="protein sequence ID" value="MBW7954025.1"/>
    <property type="molecule type" value="Genomic_DNA"/>
</dbReference>
<evidence type="ECO:0000313" key="2">
    <source>
        <dbReference type="EMBL" id="MBW7954025.1"/>
    </source>
</evidence>
<dbReference type="AlphaFoldDB" id="A0A952AL31"/>
<name>A0A952AL31_9BACT</name>
<keyword evidence="1" id="KW-1133">Transmembrane helix</keyword>
<reference evidence="2" key="1">
    <citation type="journal article" date="2022" name="ISME J.">
        <title>A general approach to explore prokaryotic protein glycosylation reveals the unique surface layer modulation of an anammox bacterium.</title>
        <authorList>
            <person name="Pabst M."/>
            <person name="Grouzdev D.S."/>
            <person name="Lawson C.E."/>
            <person name="Kleikamp H.B.C."/>
            <person name="de Ram C."/>
            <person name="Louwen R."/>
            <person name="Lin Y.M."/>
            <person name="Lucker S."/>
            <person name="van Loosdrecht M.C.M."/>
            <person name="Laureni M."/>
        </authorList>
    </citation>
    <scope>NUCLEOTIDE SEQUENCE</scope>
    <source>
        <strain evidence="2">BROCD043</strain>
    </source>
</reference>
<accession>A0A952AL31</accession>
<proteinExistence type="predicted"/>
<sequence>MPESLNTNNPESKRGLPKRALMLVSGIVLSAYIAAGASGITNALQTNPSAIKQALNTGNPRNIAAAIIENSGKAPICQQGLRQTLEEMTGRGEVHDPFSAITGYIINDPNMCLYGLSGVDAGIIDLDSSLESGFPDINNYDRQISNNTAFYFRNGQFIGSIVNLSEVKAKLITPHEHDNIVNSKDPDPEIIASFTFAATGMESAYHDPNAQHPYLPWTHDGEIMPYLHQDHDIENIIDNPDYVVLAYTEADGFYVGQLTQELYSNLQTEGSFVFVSPFNFFNSSDGGSYSLSYIFVAGAVYKTSNNVIVCTNGQDDYYMITTNAGQDSFEFIASASHALLGMGANIPENQAVGGSPNCVVADDEGNGSYTLPRPVGIDWQIPRTSENRLNPYIKITTGE</sequence>
<evidence type="ECO:0000256" key="1">
    <source>
        <dbReference type="SAM" id="Phobius"/>
    </source>
</evidence>
<keyword evidence="1" id="KW-0472">Membrane</keyword>
<protein>
    <submittedName>
        <fullName evidence="2">Uncharacterized protein</fullName>
    </submittedName>
</protein>